<dbReference type="InterPro" id="IPR009531">
    <property type="entry name" value="DUF1150"/>
</dbReference>
<name>A0A8J3E5P5_9PROT</name>
<proteinExistence type="predicted"/>
<reference evidence="1" key="2">
    <citation type="submission" date="2020-09" db="EMBL/GenBank/DDBJ databases">
        <authorList>
            <person name="Sun Q."/>
            <person name="Zhou Y."/>
        </authorList>
    </citation>
    <scope>NUCLEOTIDE SEQUENCE</scope>
    <source>
        <strain evidence="1">CGMCC 1.15725</strain>
    </source>
</reference>
<dbReference type="EMBL" id="BMJQ01000012">
    <property type="protein sequence ID" value="GGF34233.1"/>
    <property type="molecule type" value="Genomic_DNA"/>
</dbReference>
<sequence length="73" mass="7889">MNDSSIINPRHMSDRDLAAFGVQDLAFIKPVSINDEVGYAIHAADGTQMAVVTDRDVAFAAVRQHGLEPVSVH</sequence>
<gene>
    <name evidence="1" type="ORF">GCM10011611_45590</name>
</gene>
<organism evidence="1 2">
    <name type="scientific">Aliidongia dinghuensis</name>
    <dbReference type="NCBI Taxonomy" id="1867774"/>
    <lineage>
        <taxon>Bacteria</taxon>
        <taxon>Pseudomonadati</taxon>
        <taxon>Pseudomonadota</taxon>
        <taxon>Alphaproteobacteria</taxon>
        <taxon>Rhodospirillales</taxon>
        <taxon>Dongiaceae</taxon>
        <taxon>Aliidongia</taxon>
    </lineage>
</organism>
<reference evidence="1" key="1">
    <citation type="journal article" date="2014" name="Int. J. Syst. Evol. Microbiol.">
        <title>Complete genome sequence of Corynebacterium casei LMG S-19264T (=DSM 44701T), isolated from a smear-ripened cheese.</title>
        <authorList>
            <consortium name="US DOE Joint Genome Institute (JGI-PGF)"/>
            <person name="Walter F."/>
            <person name="Albersmeier A."/>
            <person name="Kalinowski J."/>
            <person name="Ruckert C."/>
        </authorList>
    </citation>
    <scope>NUCLEOTIDE SEQUENCE</scope>
    <source>
        <strain evidence="1">CGMCC 1.15725</strain>
    </source>
</reference>
<accession>A0A8J3E5P5</accession>
<dbReference type="Proteomes" id="UP000646365">
    <property type="component" value="Unassembled WGS sequence"/>
</dbReference>
<dbReference type="RefSeq" id="WP_189050063.1">
    <property type="nucleotide sequence ID" value="NZ_BMJQ01000012.1"/>
</dbReference>
<keyword evidence="2" id="KW-1185">Reference proteome</keyword>
<dbReference type="AlphaFoldDB" id="A0A8J3E5P5"/>
<evidence type="ECO:0000313" key="2">
    <source>
        <dbReference type="Proteomes" id="UP000646365"/>
    </source>
</evidence>
<protein>
    <recommendedName>
        <fullName evidence="3">DUF1150 family protein</fullName>
    </recommendedName>
</protein>
<evidence type="ECO:0000313" key="1">
    <source>
        <dbReference type="EMBL" id="GGF34233.1"/>
    </source>
</evidence>
<evidence type="ECO:0008006" key="3">
    <source>
        <dbReference type="Google" id="ProtNLM"/>
    </source>
</evidence>
<dbReference type="Pfam" id="PF06620">
    <property type="entry name" value="DUF1150"/>
    <property type="match status" value="1"/>
</dbReference>
<comment type="caution">
    <text evidence="1">The sequence shown here is derived from an EMBL/GenBank/DDBJ whole genome shotgun (WGS) entry which is preliminary data.</text>
</comment>